<sequence>MTSARSSCWPTGGRRERGKMNETVETRDITQEEIASLSRHLKKHKEGLWGKSYQVMPTLVHTVFGDGGQLISLEPTNSRPWYYLILAPSNIESLADALEFVSENEEAIFQSIEEMYGNFDDDDDDDNADLDGSMPLNIGSGYTCGYFDNYKKEKSATPVSQKS</sequence>
<accession>A0A0F9T2M8</accession>
<dbReference type="AlphaFoldDB" id="A0A0F9T2M8"/>
<evidence type="ECO:0000313" key="2">
    <source>
        <dbReference type="EMBL" id="KKN73484.1"/>
    </source>
</evidence>
<gene>
    <name evidence="2" type="ORF">LCGC14_0400590</name>
</gene>
<comment type="caution">
    <text evidence="2">The sequence shown here is derived from an EMBL/GenBank/DDBJ whole genome shotgun (WGS) entry which is preliminary data.</text>
</comment>
<reference evidence="2" key="1">
    <citation type="journal article" date="2015" name="Nature">
        <title>Complex archaea that bridge the gap between prokaryotes and eukaryotes.</title>
        <authorList>
            <person name="Spang A."/>
            <person name="Saw J.H."/>
            <person name="Jorgensen S.L."/>
            <person name="Zaremba-Niedzwiedzka K."/>
            <person name="Martijn J."/>
            <person name="Lind A.E."/>
            <person name="van Eijk R."/>
            <person name="Schleper C."/>
            <person name="Guy L."/>
            <person name="Ettema T.J."/>
        </authorList>
    </citation>
    <scope>NUCLEOTIDE SEQUENCE</scope>
</reference>
<dbReference type="EMBL" id="LAZR01000343">
    <property type="protein sequence ID" value="KKN73484.1"/>
    <property type="molecule type" value="Genomic_DNA"/>
</dbReference>
<evidence type="ECO:0000256" key="1">
    <source>
        <dbReference type="SAM" id="MobiDB-lite"/>
    </source>
</evidence>
<organism evidence="2">
    <name type="scientific">marine sediment metagenome</name>
    <dbReference type="NCBI Taxonomy" id="412755"/>
    <lineage>
        <taxon>unclassified sequences</taxon>
        <taxon>metagenomes</taxon>
        <taxon>ecological metagenomes</taxon>
    </lineage>
</organism>
<feature type="region of interest" description="Disordered" evidence="1">
    <location>
        <begin position="1"/>
        <end position="21"/>
    </location>
</feature>
<protein>
    <submittedName>
        <fullName evidence="2">Uncharacterized protein</fullName>
    </submittedName>
</protein>
<name>A0A0F9T2M8_9ZZZZ</name>
<proteinExistence type="predicted"/>